<dbReference type="AlphaFoldDB" id="A0AAD1WE08"/>
<gene>
    <name evidence="2" type="ORF">PECUL_23A033000</name>
</gene>
<protein>
    <submittedName>
        <fullName evidence="2">Uncharacterized protein</fullName>
    </submittedName>
</protein>
<accession>A0AAD1WE08</accession>
<evidence type="ECO:0000256" key="1">
    <source>
        <dbReference type="SAM" id="MobiDB-lite"/>
    </source>
</evidence>
<evidence type="ECO:0000313" key="3">
    <source>
        <dbReference type="Proteomes" id="UP001295444"/>
    </source>
</evidence>
<keyword evidence="3" id="KW-1185">Reference proteome</keyword>
<organism evidence="2 3">
    <name type="scientific">Pelobates cultripes</name>
    <name type="common">Western spadefoot toad</name>
    <dbReference type="NCBI Taxonomy" id="61616"/>
    <lineage>
        <taxon>Eukaryota</taxon>
        <taxon>Metazoa</taxon>
        <taxon>Chordata</taxon>
        <taxon>Craniata</taxon>
        <taxon>Vertebrata</taxon>
        <taxon>Euteleostomi</taxon>
        <taxon>Amphibia</taxon>
        <taxon>Batrachia</taxon>
        <taxon>Anura</taxon>
        <taxon>Pelobatoidea</taxon>
        <taxon>Pelobatidae</taxon>
        <taxon>Pelobates</taxon>
    </lineage>
</organism>
<proteinExistence type="predicted"/>
<dbReference type="Proteomes" id="UP001295444">
    <property type="component" value="Chromosome 07"/>
</dbReference>
<feature type="compositionally biased region" description="Polar residues" evidence="1">
    <location>
        <begin position="134"/>
        <end position="143"/>
    </location>
</feature>
<dbReference type="EMBL" id="OW240918">
    <property type="protein sequence ID" value="CAH2307265.1"/>
    <property type="molecule type" value="Genomic_DNA"/>
</dbReference>
<sequence length="143" mass="15995">MADGTAAHTPTTDWAAAFQTRFDAICRQFWDRLENQHQPPMPPRASRGTKALAAREPARAPYPDRHKTKTQPEGPHPGKATANPTKYKNDSPPGMRVLRGKTPTSHTHLRKIAKHSRKHRSAALRSPTHRGRTWPQNGDGSMK</sequence>
<feature type="compositionally biased region" description="Basic and acidic residues" evidence="1">
    <location>
        <begin position="56"/>
        <end position="65"/>
    </location>
</feature>
<evidence type="ECO:0000313" key="2">
    <source>
        <dbReference type="EMBL" id="CAH2307265.1"/>
    </source>
</evidence>
<feature type="region of interest" description="Disordered" evidence="1">
    <location>
        <begin position="33"/>
        <end position="143"/>
    </location>
</feature>
<reference evidence="2" key="1">
    <citation type="submission" date="2022-03" db="EMBL/GenBank/DDBJ databases">
        <authorList>
            <person name="Alioto T."/>
            <person name="Alioto T."/>
            <person name="Gomez Garrido J."/>
        </authorList>
    </citation>
    <scope>NUCLEOTIDE SEQUENCE</scope>
</reference>
<name>A0AAD1WE08_PELCU</name>
<feature type="compositionally biased region" description="Basic residues" evidence="1">
    <location>
        <begin position="107"/>
        <end position="132"/>
    </location>
</feature>